<comment type="subunit">
    <text evidence="6 7">Homodimer.</text>
</comment>
<evidence type="ECO:0000256" key="2">
    <source>
        <dbReference type="ARBA" id="ARBA00022432"/>
    </source>
</evidence>
<name>A0A2D3WN93_9BACT</name>
<comment type="pathway">
    <text evidence="6 7">Carbohydrate biosynthesis; gluconeogenesis.</text>
</comment>
<evidence type="ECO:0000256" key="1">
    <source>
        <dbReference type="ARBA" id="ARBA00007422"/>
    </source>
</evidence>
<dbReference type="GO" id="GO:0006096">
    <property type="term" value="P:glycolytic process"/>
    <property type="evidence" value="ECO:0007669"/>
    <property type="project" value="UniProtKB-UniRule"/>
</dbReference>
<dbReference type="Pfam" id="PF00121">
    <property type="entry name" value="TIM"/>
    <property type="match status" value="1"/>
</dbReference>
<dbReference type="InterPro" id="IPR000652">
    <property type="entry name" value="Triosephosphate_isomerase"/>
</dbReference>
<dbReference type="EMBL" id="DLUI01000071">
    <property type="protein sequence ID" value="DAB38659.1"/>
    <property type="molecule type" value="Genomic_DNA"/>
</dbReference>
<gene>
    <name evidence="6" type="primary">tpiA</name>
    <name evidence="8" type="ORF">CFH83_05060</name>
</gene>
<comment type="pathway">
    <text evidence="6 7">Carbohydrate degradation; glycolysis; D-glyceraldehyde 3-phosphate from glycerone phosphate: step 1/1.</text>
</comment>
<comment type="caution">
    <text evidence="6">Lacks conserved residue(s) required for the propagation of feature annotation.</text>
</comment>
<dbReference type="PANTHER" id="PTHR21139">
    <property type="entry name" value="TRIOSEPHOSPHATE ISOMERASE"/>
    <property type="match status" value="1"/>
</dbReference>
<dbReference type="EC" id="5.3.1.1" evidence="6 7"/>
<dbReference type="PROSITE" id="PS00171">
    <property type="entry name" value="TIM_1"/>
    <property type="match status" value="1"/>
</dbReference>
<reference evidence="8 9" key="1">
    <citation type="journal article" date="2017" name="Front. Microbiol.">
        <title>Comparative Genomic Analysis of the Class Epsilonproteobacteria and Proposed Reclassification to Epsilonbacteraeota (phyl. nov.).</title>
        <authorList>
            <person name="Waite D.W."/>
            <person name="Vanwonterghem I."/>
            <person name="Rinke C."/>
            <person name="Parks D.H."/>
            <person name="Zhang Y."/>
            <person name="Takai K."/>
            <person name="Sievert S.M."/>
            <person name="Simon J."/>
            <person name="Campbell B.J."/>
            <person name="Hanson T.E."/>
            <person name="Woyke T."/>
            <person name="Klotz M.G."/>
            <person name="Hugenholtz P."/>
        </authorList>
    </citation>
    <scope>NUCLEOTIDE SEQUENCE [LARGE SCALE GENOMIC DNA]</scope>
    <source>
        <strain evidence="8">UBA12443</strain>
    </source>
</reference>
<feature type="binding site" evidence="6">
    <location>
        <position position="193"/>
    </location>
    <ligand>
        <name>substrate</name>
    </ligand>
</feature>
<comment type="similarity">
    <text evidence="1 6 7">Belongs to the triosephosphate isomerase family.</text>
</comment>
<evidence type="ECO:0000256" key="6">
    <source>
        <dbReference type="HAMAP-Rule" id="MF_00147"/>
    </source>
</evidence>
<dbReference type="InterPro" id="IPR020861">
    <property type="entry name" value="Triosephosphate_isomerase_AS"/>
</dbReference>
<dbReference type="AlphaFoldDB" id="A0A2D3WN93"/>
<feature type="active site" description="Electrophile" evidence="6">
    <location>
        <position position="88"/>
    </location>
</feature>
<keyword evidence="2 6" id="KW-0312">Gluconeogenesis</keyword>
<dbReference type="SUPFAM" id="SSF51351">
    <property type="entry name" value="Triosephosphate isomerase (TIM)"/>
    <property type="match status" value="1"/>
</dbReference>
<feature type="active site" description="Proton acceptor" evidence="6">
    <location>
        <position position="157"/>
    </location>
</feature>
<comment type="caution">
    <text evidence="8">The sequence shown here is derived from an EMBL/GenBank/DDBJ whole genome shotgun (WGS) entry which is preliminary data.</text>
</comment>
<dbReference type="PANTHER" id="PTHR21139:SF42">
    <property type="entry name" value="TRIOSEPHOSPHATE ISOMERASE"/>
    <property type="match status" value="1"/>
</dbReference>
<comment type="catalytic activity">
    <reaction evidence="6 7">
        <text>D-glyceraldehyde 3-phosphate = dihydroxyacetone phosphate</text>
        <dbReference type="Rhea" id="RHEA:18585"/>
        <dbReference type="ChEBI" id="CHEBI:57642"/>
        <dbReference type="ChEBI" id="CHEBI:59776"/>
        <dbReference type="EC" id="5.3.1.1"/>
    </reaction>
</comment>
<dbReference type="UniPathway" id="UPA00138"/>
<evidence type="ECO:0000313" key="8">
    <source>
        <dbReference type="EMBL" id="DAB38659.1"/>
    </source>
</evidence>
<dbReference type="GO" id="GO:0005829">
    <property type="term" value="C:cytosol"/>
    <property type="evidence" value="ECO:0007669"/>
    <property type="project" value="TreeGrafter"/>
</dbReference>
<accession>A0A2D3WN93</accession>
<dbReference type="CDD" id="cd00311">
    <property type="entry name" value="TIM"/>
    <property type="match status" value="1"/>
</dbReference>
<dbReference type="GO" id="GO:0006094">
    <property type="term" value="P:gluconeogenesis"/>
    <property type="evidence" value="ECO:0007669"/>
    <property type="project" value="UniProtKB-UniRule"/>
</dbReference>
<evidence type="ECO:0000256" key="3">
    <source>
        <dbReference type="ARBA" id="ARBA00022490"/>
    </source>
</evidence>
<sequence>MILCANFKANKTRQETRAYMAVVESFVGANDISDTIIVFPPFTALEDLSRNVLIGVQNGYPVINGAYTGEIALEQLEEFGIKTILIGHSERRHIIGETQEQIAAKFRFFAEHGFAIVYCVGEPLEIREEGNESLMAYIEKQFEGIDLSYSDLILAYEPVWAIGTGLTPSNEDIVWVHSALREKTSAPLLYGGSVKVDNAGDIMALDNVDGVLVGSASLSANDFCEMIAQATELNTEKGE</sequence>
<dbReference type="GO" id="GO:0046166">
    <property type="term" value="P:glyceraldehyde-3-phosphate biosynthetic process"/>
    <property type="evidence" value="ECO:0007669"/>
    <property type="project" value="TreeGrafter"/>
</dbReference>
<evidence type="ECO:0000256" key="4">
    <source>
        <dbReference type="ARBA" id="ARBA00023152"/>
    </source>
</evidence>
<dbReference type="Proteomes" id="UP000228859">
    <property type="component" value="Unassembled WGS sequence"/>
</dbReference>
<dbReference type="InterPro" id="IPR022896">
    <property type="entry name" value="TrioseP_Isoase_bac/euk"/>
</dbReference>
<feature type="binding site" evidence="6">
    <location>
        <begin position="6"/>
        <end position="8"/>
    </location>
    <ligand>
        <name>substrate</name>
    </ligand>
</feature>
<dbReference type="GO" id="GO:0019563">
    <property type="term" value="P:glycerol catabolic process"/>
    <property type="evidence" value="ECO:0007669"/>
    <property type="project" value="TreeGrafter"/>
</dbReference>
<keyword evidence="5 6" id="KW-0413">Isomerase</keyword>
<dbReference type="UniPathway" id="UPA00109">
    <property type="reaction ID" value="UER00189"/>
</dbReference>
<dbReference type="RefSeq" id="WP_294896528.1">
    <property type="nucleotide sequence ID" value="NZ_DLUI01000071.1"/>
</dbReference>
<evidence type="ECO:0000313" key="9">
    <source>
        <dbReference type="Proteomes" id="UP000228859"/>
    </source>
</evidence>
<dbReference type="PROSITE" id="PS51440">
    <property type="entry name" value="TIM_2"/>
    <property type="match status" value="1"/>
</dbReference>
<keyword evidence="3 6" id="KW-0963">Cytoplasm</keyword>
<comment type="subcellular location">
    <subcellularLocation>
        <location evidence="6 7">Cytoplasm</location>
    </subcellularLocation>
</comment>
<dbReference type="HAMAP" id="MF_00147_B">
    <property type="entry name" value="TIM_B"/>
    <property type="match status" value="1"/>
</dbReference>
<dbReference type="GO" id="GO:0004807">
    <property type="term" value="F:triose-phosphate isomerase activity"/>
    <property type="evidence" value="ECO:0007669"/>
    <property type="project" value="UniProtKB-UniRule"/>
</dbReference>
<evidence type="ECO:0000256" key="7">
    <source>
        <dbReference type="RuleBase" id="RU363013"/>
    </source>
</evidence>
<feature type="binding site" evidence="6">
    <location>
        <position position="163"/>
    </location>
    <ligand>
        <name>substrate</name>
    </ligand>
</feature>
<organism evidence="8 9">
    <name type="scientific">Sulfuricurvum kujiense</name>
    <dbReference type="NCBI Taxonomy" id="148813"/>
    <lineage>
        <taxon>Bacteria</taxon>
        <taxon>Pseudomonadati</taxon>
        <taxon>Campylobacterota</taxon>
        <taxon>Epsilonproteobacteria</taxon>
        <taxon>Campylobacterales</taxon>
        <taxon>Sulfurimonadaceae</taxon>
        <taxon>Sulfuricurvum</taxon>
    </lineage>
</organism>
<dbReference type="Gene3D" id="3.20.20.70">
    <property type="entry name" value="Aldolase class I"/>
    <property type="match status" value="1"/>
</dbReference>
<dbReference type="NCBIfam" id="NF000728">
    <property type="entry name" value="PRK00042.3-2"/>
    <property type="match status" value="1"/>
</dbReference>
<keyword evidence="4 6" id="KW-0324">Glycolysis</keyword>
<protein>
    <recommendedName>
        <fullName evidence="6 7">Triosephosphate isomerase</fullName>
        <shortName evidence="6">TIM</shortName>
        <shortName evidence="6">TPI</shortName>
        <ecNumber evidence="6 7">5.3.1.1</ecNumber>
    </recommendedName>
    <alternativeName>
        <fullName evidence="6">Triose-phosphate isomerase</fullName>
    </alternativeName>
</protein>
<comment type="function">
    <text evidence="6">Involved in the gluconeogenesis. Catalyzes stereospecifically the conversion of dihydroxyacetone phosphate (DHAP) to D-glyceraldehyde-3-phosphate (G3P).</text>
</comment>
<dbReference type="InterPro" id="IPR035990">
    <property type="entry name" value="TIM_sf"/>
</dbReference>
<evidence type="ECO:0000256" key="5">
    <source>
        <dbReference type="ARBA" id="ARBA00023235"/>
    </source>
</evidence>
<dbReference type="InterPro" id="IPR013785">
    <property type="entry name" value="Aldolase_TIM"/>
</dbReference>
<proteinExistence type="inferred from homology"/>